<feature type="compositionally biased region" description="Polar residues" evidence="3">
    <location>
        <begin position="654"/>
        <end position="667"/>
    </location>
</feature>
<feature type="compositionally biased region" description="Low complexity" evidence="3">
    <location>
        <begin position="668"/>
        <end position="678"/>
    </location>
</feature>
<feature type="compositionally biased region" description="Basic and acidic residues" evidence="3">
    <location>
        <begin position="143"/>
        <end position="154"/>
    </location>
</feature>
<dbReference type="InterPro" id="IPR026183">
    <property type="entry name" value="Taxilin_fam"/>
</dbReference>
<dbReference type="Pfam" id="PF09728">
    <property type="entry name" value="Taxilin"/>
    <property type="match status" value="1"/>
</dbReference>
<feature type="compositionally biased region" description="Polar residues" evidence="3">
    <location>
        <begin position="918"/>
        <end position="930"/>
    </location>
</feature>
<comment type="similarity">
    <text evidence="1">Belongs to the taxilin family.</text>
</comment>
<gene>
    <name evidence="4" type="ORF">ACEWY4_021652</name>
</gene>
<feature type="coiled-coil region" evidence="2">
    <location>
        <begin position="400"/>
        <end position="427"/>
    </location>
</feature>
<feature type="region of interest" description="Disordered" evidence="3">
    <location>
        <begin position="134"/>
        <end position="159"/>
    </location>
</feature>
<protein>
    <submittedName>
        <fullName evidence="4">Uncharacterized protein</fullName>
    </submittedName>
</protein>
<name>A0ABD1J4P6_9TELE</name>
<feature type="region of interest" description="Disordered" evidence="3">
    <location>
        <begin position="1"/>
        <end position="31"/>
    </location>
</feature>
<organism evidence="4 5">
    <name type="scientific">Coilia grayii</name>
    <name type="common">Gray's grenadier anchovy</name>
    <dbReference type="NCBI Taxonomy" id="363190"/>
    <lineage>
        <taxon>Eukaryota</taxon>
        <taxon>Metazoa</taxon>
        <taxon>Chordata</taxon>
        <taxon>Craniata</taxon>
        <taxon>Vertebrata</taxon>
        <taxon>Euteleostomi</taxon>
        <taxon>Actinopterygii</taxon>
        <taxon>Neopterygii</taxon>
        <taxon>Teleostei</taxon>
        <taxon>Clupei</taxon>
        <taxon>Clupeiformes</taxon>
        <taxon>Clupeoidei</taxon>
        <taxon>Engraulidae</taxon>
        <taxon>Coilinae</taxon>
        <taxon>Coilia</taxon>
    </lineage>
</organism>
<keyword evidence="2" id="KW-0175">Coiled coil</keyword>
<feature type="compositionally biased region" description="Basic and acidic residues" evidence="3">
    <location>
        <begin position="679"/>
        <end position="689"/>
    </location>
</feature>
<feature type="region of interest" description="Disordered" evidence="3">
    <location>
        <begin position="857"/>
        <end position="949"/>
    </location>
</feature>
<feature type="compositionally biased region" description="Polar residues" evidence="3">
    <location>
        <begin position="619"/>
        <end position="633"/>
    </location>
</feature>
<feature type="compositionally biased region" description="Basic residues" evidence="3">
    <location>
        <begin position="933"/>
        <end position="949"/>
    </location>
</feature>
<dbReference type="PANTHER" id="PTHR16127:SF10">
    <property type="entry name" value="BETA-TAXILIN"/>
    <property type="match status" value="1"/>
</dbReference>
<sequence length="949" mass="105154">MGPPLQLDSCNGENRAECTAGVSPPSVSSRNRSRSRVWVCMPSAANRRQGDVMKLFKDKVAKRNSGSENSRPYNLLHLSSFLRTTLAMENSPVATMNGSDSEDSDPMEVFSQQLEDIIKTYGFAASLMEEHISSMETPEDLDDKQAEPGGDREGVSASALGNDTSHLMKCLDKVKSPEEKVEIILKKYAELLKCQQGEQRKNNVLKKKSDSLMMQKDQLHIELGRALLARTKLEGLCRELQDYNKTLRGEFLQKFNDDESKRKEVTTHFQTTLVDIQAQIDAYSNRNTKLCQENSELAEKLNNIILQYEKREESLEKIFKHHDVQQKLAEAKLEQANILLKEAEISHKKEKEYLLKEAIEKTKKCYAMKEQELQMKKQLVLYSQKFDEFQVTLGKSNDVYVTFKEEMDKMSKKMKKLEKESDFWRQRFESCNKSLMDLIEERSEKAKEFEIFVLKVDKLETLCRALQQERRGLYEKIKSIRYDMTHMDVAEERTLKASEVELPSGGLGVTAEMEKLKAEQARLQQLAASLTTAASKTDDLEDSDEEEESTEDSVKMPPVPEGLVETVSLGNESDSCQPELAKEQTKLDKVEKEVLHPLEQGITQAEGVKPEAEVPAVQAVSSSEAKTEGQGQEQCMQAKAVELKEAAPVMISSSELKAEANQQEENTPAQASSVPVAVEAEKVEAKQQEENIPAQASSVPVPVAVEMVDAKQQEENTPAQATSVPVAVEAEKVEAKQQEENIPAQASSVPVPVAAEIVDAKQQEENIPAQASSVPVPVAVEKVDAKQQEENIPAPATSVPVAVEAEKVEAKQQEENIPAQASSVPVPVAVEKVDAKQQEENIPAPATSVPVAVEAEKVEAKQQEENIPAQATSVPVAVEAENAKPVVSEVKAEKTESKKAQLPKEKPDVEGAAKAEAPSQSHAPPQTSTTKPQGKKANKKKNQPKHAKK</sequence>
<feature type="coiled-coil region" evidence="2">
    <location>
        <begin position="280"/>
        <end position="346"/>
    </location>
</feature>
<evidence type="ECO:0000313" key="4">
    <source>
        <dbReference type="EMBL" id="KAL2081834.1"/>
    </source>
</evidence>
<feature type="region of interest" description="Disordered" evidence="3">
    <location>
        <begin position="532"/>
        <end position="560"/>
    </location>
</feature>
<dbReference type="PANTHER" id="PTHR16127">
    <property type="entry name" value="TAXILIN"/>
    <property type="match status" value="1"/>
</dbReference>
<reference evidence="4 5" key="1">
    <citation type="submission" date="2024-09" db="EMBL/GenBank/DDBJ databases">
        <title>A chromosome-level genome assembly of Gray's grenadier anchovy, Coilia grayii.</title>
        <authorList>
            <person name="Fu Z."/>
        </authorList>
    </citation>
    <scope>NUCLEOTIDE SEQUENCE [LARGE SCALE GENOMIC DNA]</scope>
    <source>
        <strain evidence="4">G4</strain>
        <tissue evidence="4">Muscle</tissue>
    </source>
</reference>
<dbReference type="EMBL" id="JBHFQA010000019">
    <property type="protein sequence ID" value="KAL2081834.1"/>
    <property type="molecule type" value="Genomic_DNA"/>
</dbReference>
<dbReference type="AlphaFoldDB" id="A0ABD1J4P6"/>
<dbReference type="Proteomes" id="UP001591681">
    <property type="component" value="Unassembled WGS sequence"/>
</dbReference>
<feature type="region of interest" description="Disordered" evidence="3">
    <location>
        <begin position="602"/>
        <end position="633"/>
    </location>
</feature>
<feature type="region of interest" description="Disordered" evidence="3">
    <location>
        <begin position="654"/>
        <end position="698"/>
    </location>
</feature>
<feature type="compositionally biased region" description="Acidic residues" evidence="3">
    <location>
        <begin position="539"/>
        <end position="551"/>
    </location>
</feature>
<evidence type="ECO:0000256" key="3">
    <source>
        <dbReference type="SAM" id="MobiDB-lite"/>
    </source>
</evidence>
<evidence type="ECO:0000256" key="2">
    <source>
        <dbReference type="SAM" id="Coils"/>
    </source>
</evidence>
<feature type="compositionally biased region" description="Basic and acidic residues" evidence="3">
    <location>
        <begin position="890"/>
        <end position="913"/>
    </location>
</feature>
<comment type="caution">
    <text evidence="4">The sequence shown here is derived from an EMBL/GenBank/DDBJ whole genome shotgun (WGS) entry which is preliminary data.</text>
</comment>
<keyword evidence="5" id="KW-1185">Reference proteome</keyword>
<accession>A0ABD1J4P6</accession>
<proteinExistence type="inferred from homology"/>
<evidence type="ECO:0000256" key="1">
    <source>
        <dbReference type="ARBA" id="ARBA00009550"/>
    </source>
</evidence>
<evidence type="ECO:0000313" key="5">
    <source>
        <dbReference type="Proteomes" id="UP001591681"/>
    </source>
</evidence>